<evidence type="ECO:0000313" key="2">
    <source>
        <dbReference type="Proteomes" id="UP001529510"/>
    </source>
</evidence>
<comment type="caution">
    <text evidence="1">The sequence shown here is derived from an EMBL/GenBank/DDBJ whole genome shotgun (WGS) entry which is preliminary data.</text>
</comment>
<dbReference type="InterPro" id="IPR050843">
    <property type="entry name" value="Glycosyl_Hydrlase_38"/>
</dbReference>
<proteinExistence type="predicted"/>
<name>A0ABD0N2U4_CIRMR</name>
<dbReference type="EMBL" id="JAMKFB020000025">
    <property type="protein sequence ID" value="KAL0155857.1"/>
    <property type="molecule type" value="Genomic_DNA"/>
</dbReference>
<protein>
    <submittedName>
        <fullName evidence="1">Uncharacterized protein</fullName>
    </submittedName>
</protein>
<keyword evidence="2" id="KW-1185">Reference proteome</keyword>
<evidence type="ECO:0000313" key="1">
    <source>
        <dbReference type="EMBL" id="KAL0155857.1"/>
    </source>
</evidence>
<feature type="non-terminal residue" evidence="1">
    <location>
        <position position="126"/>
    </location>
</feature>
<reference evidence="1 2" key="1">
    <citation type="submission" date="2024-05" db="EMBL/GenBank/DDBJ databases">
        <title>Genome sequencing and assembly of Indian major carp, Cirrhinus mrigala (Hamilton, 1822).</title>
        <authorList>
            <person name="Mohindra V."/>
            <person name="Chowdhury L.M."/>
            <person name="Lal K."/>
            <person name="Jena J.K."/>
        </authorList>
    </citation>
    <scope>NUCLEOTIDE SEQUENCE [LARGE SCALE GENOMIC DNA]</scope>
    <source>
        <strain evidence="1">CM1030</strain>
        <tissue evidence="1">Blood</tissue>
    </source>
</reference>
<gene>
    <name evidence="1" type="ORF">M9458_050120</name>
</gene>
<dbReference type="PANTHER" id="PTHR11607">
    <property type="entry name" value="ALPHA-MANNOSIDASE"/>
    <property type="match status" value="1"/>
</dbReference>
<dbReference type="Proteomes" id="UP001529510">
    <property type="component" value="Unassembled WGS sequence"/>
</dbReference>
<organism evidence="1 2">
    <name type="scientific">Cirrhinus mrigala</name>
    <name type="common">Mrigala</name>
    <dbReference type="NCBI Taxonomy" id="683832"/>
    <lineage>
        <taxon>Eukaryota</taxon>
        <taxon>Metazoa</taxon>
        <taxon>Chordata</taxon>
        <taxon>Craniata</taxon>
        <taxon>Vertebrata</taxon>
        <taxon>Euteleostomi</taxon>
        <taxon>Actinopterygii</taxon>
        <taxon>Neopterygii</taxon>
        <taxon>Teleostei</taxon>
        <taxon>Ostariophysi</taxon>
        <taxon>Cypriniformes</taxon>
        <taxon>Cyprinidae</taxon>
        <taxon>Labeoninae</taxon>
        <taxon>Labeonini</taxon>
        <taxon>Cirrhinus</taxon>
    </lineage>
</organism>
<dbReference type="InterPro" id="IPR013780">
    <property type="entry name" value="Glyco_hydro_b"/>
</dbReference>
<dbReference type="SUPFAM" id="SSF74650">
    <property type="entry name" value="Galactose mutarotase-like"/>
    <property type="match status" value="1"/>
</dbReference>
<feature type="non-terminal residue" evidence="1">
    <location>
        <position position="1"/>
    </location>
</feature>
<sequence>YLVLFNPVEQERLCLVTVLVNSARVRVLTEDGQTLPVQLSAHGEVYQASFMARLPALGLAVFHLYDSADSPMTLRSDTLLRIPGRGQSIRGLDPLPVRSQTVDAQPFYIQSQSLTLGFSGTTGLLE</sequence>
<dbReference type="PANTHER" id="PTHR11607:SF57">
    <property type="entry name" value="ALPHA-MANNOSIDASE 2X"/>
    <property type="match status" value="1"/>
</dbReference>
<dbReference type="AlphaFoldDB" id="A0ABD0N2U4"/>
<dbReference type="Gene3D" id="2.60.40.1180">
    <property type="entry name" value="Golgi alpha-mannosidase II"/>
    <property type="match status" value="1"/>
</dbReference>
<accession>A0ABD0N2U4</accession>
<dbReference type="InterPro" id="IPR011013">
    <property type="entry name" value="Gal_mutarotase_sf_dom"/>
</dbReference>